<feature type="compositionally biased region" description="Polar residues" evidence="9">
    <location>
        <begin position="1266"/>
        <end position="1289"/>
    </location>
</feature>
<dbReference type="InterPro" id="IPR050538">
    <property type="entry name" value="MAP_kinase_kinase_kinase"/>
</dbReference>
<protein>
    <submittedName>
        <fullName evidence="11">MAP kinase kinase kinase wis4</fullName>
    </submittedName>
</protein>
<dbReference type="PROSITE" id="PS00108">
    <property type="entry name" value="PROTEIN_KINASE_ST"/>
    <property type="match status" value="1"/>
</dbReference>
<dbReference type="SMART" id="SM00220">
    <property type="entry name" value="S_TKc"/>
    <property type="match status" value="1"/>
</dbReference>
<feature type="binding site" evidence="7">
    <location>
        <position position="1000"/>
    </location>
    <ligand>
        <name>ATP</name>
        <dbReference type="ChEBI" id="CHEBI:30616"/>
    </ligand>
</feature>
<dbReference type="PANTHER" id="PTHR48016">
    <property type="entry name" value="MAP KINASE KINASE KINASE SSK2-RELATED-RELATED"/>
    <property type="match status" value="1"/>
</dbReference>
<evidence type="ECO:0000256" key="6">
    <source>
        <dbReference type="ARBA" id="ARBA00022840"/>
    </source>
</evidence>
<dbReference type="InterPro" id="IPR008271">
    <property type="entry name" value="Ser/Thr_kinase_AS"/>
</dbReference>
<dbReference type="PANTHER" id="PTHR48016:SF32">
    <property type="entry name" value="MITOGEN-ACTIVATED PROTEIN KINASE KINASE KINASE 4"/>
    <property type="match status" value="1"/>
</dbReference>
<dbReference type="OrthoDB" id="1043025at2759"/>
<evidence type="ECO:0000259" key="10">
    <source>
        <dbReference type="PROSITE" id="PS50011"/>
    </source>
</evidence>
<dbReference type="GO" id="GO:0005524">
    <property type="term" value="F:ATP binding"/>
    <property type="evidence" value="ECO:0007669"/>
    <property type="project" value="UniProtKB-UniRule"/>
</dbReference>
<keyword evidence="2" id="KW-0723">Serine/threonine-protein kinase</keyword>
<keyword evidence="8" id="KW-0175">Coiled coil</keyword>
<keyword evidence="12" id="KW-1185">Reference proteome</keyword>
<evidence type="ECO:0000256" key="4">
    <source>
        <dbReference type="ARBA" id="ARBA00022741"/>
    </source>
</evidence>
<evidence type="ECO:0000256" key="9">
    <source>
        <dbReference type="SAM" id="MobiDB-lite"/>
    </source>
</evidence>
<evidence type="ECO:0000256" key="5">
    <source>
        <dbReference type="ARBA" id="ARBA00022777"/>
    </source>
</evidence>
<evidence type="ECO:0000256" key="2">
    <source>
        <dbReference type="ARBA" id="ARBA00022527"/>
    </source>
</evidence>
<feature type="region of interest" description="Disordered" evidence="9">
    <location>
        <begin position="1"/>
        <end position="90"/>
    </location>
</feature>
<dbReference type="GO" id="GO:0038066">
    <property type="term" value="P:p38MAPK cascade"/>
    <property type="evidence" value="ECO:0007669"/>
    <property type="project" value="TreeGrafter"/>
</dbReference>
<feature type="coiled-coil region" evidence="8">
    <location>
        <begin position="885"/>
        <end position="946"/>
    </location>
</feature>
<feature type="domain" description="Protein kinase" evidence="10">
    <location>
        <begin position="971"/>
        <end position="1237"/>
    </location>
</feature>
<name>R4XCX0_TAPDE</name>
<comment type="caution">
    <text evidence="11">The sequence shown here is derived from an EMBL/GenBank/DDBJ whole genome shotgun (WGS) entry which is preliminary data.</text>
</comment>
<feature type="compositionally biased region" description="Polar residues" evidence="9">
    <location>
        <begin position="19"/>
        <end position="31"/>
    </location>
</feature>
<evidence type="ECO:0000256" key="3">
    <source>
        <dbReference type="ARBA" id="ARBA00022679"/>
    </source>
</evidence>
<dbReference type="InterPro" id="IPR011009">
    <property type="entry name" value="Kinase-like_dom_sf"/>
</dbReference>
<dbReference type="PROSITE" id="PS50011">
    <property type="entry name" value="PROTEIN_KINASE_DOM"/>
    <property type="match status" value="1"/>
</dbReference>
<keyword evidence="3" id="KW-0808">Transferase</keyword>
<comment type="similarity">
    <text evidence="1">Belongs to the protein kinase superfamily. STE Ser/Thr protein kinase family. MAP kinase kinase kinase subfamily.</text>
</comment>
<keyword evidence="5 11" id="KW-0418">Kinase</keyword>
<gene>
    <name evidence="11" type="ORF">TAPDE_002266</name>
</gene>
<feature type="region of interest" description="Disordered" evidence="9">
    <location>
        <begin position="1247"/>
        <end position="1289"/>
    </location>
</feature>
<dbReference type="InterPro" id="IPR017441">
    <property type="entry name" value="Protein_kinase_ATP_BS"/>
</dbReference>
<dbReference type="InterPro" id="IPR000719">
    <property type="entry name" value="Prot_kinase_dom"/>
</dbReference>
<feature type="compositionally biased region" description="Low complexity" evidence="9">
    <location>
        <begin position="1249"/>
        <end position="1265"/>
    </location>
</feature>
<evidence type="ECO:0000313" key="11">
    <source>
        <dbReference type="EMBL" id="CCG82258.1"/>
    </source>
</evidence>
<proteinExistence type="inferred from homology"/>
<dbReference type="VEuPathDB" id="FungiDB:TAPDE_002266"/>
<evidence type="ECO:0000256" key="1">
    <source>
        <dbReference type="ARBA" id="ARBA00006529"/>
    </source>
</evidence>
<keyword evidence="6 7" id="KW-0067">ATP-binding</keyword>
<accession>R4XCX0</accession>
<sequence length="1289" mass="145569">MRKRSSFIDQIQYEERQATDTNPTHFVSTRRPSLHERKSSGNNLYAPNRKPSRNEHLGQNGIESDSALPHRPTVLHRTSTRSSAAGRAAFHDQERAYVQKLKQEPENDYYEAGLAKYQLDDDDEDDDNDDLDYAYGFANIDVQNDLTSFDASQEDDTSSPANRERLEWLTMLASVLTGEVVQSEKKRISGTVGTTDQGKIMSEIWVGLQARAVGRSLGDQKRIIEDARVAMDSALESVKRFQIRGKDKTTLSPPEQVAEILQQLDHCEGMYPSRADMEAAKPIVGSTQFQQNVAALNAWTTVTSSIHTALGVLKRWTGNEELDVTQPHKVDLDNKTLPGMNDESSFIERVLKENGLQRTFEKKSLSNIASLVSRAKSTMIQHSQTFAAMHLPPYLDELLLIINFPTKLIEEALKLRLVYARRLEDPTMLMVDQMFEDFVTLLNLAVEIKEQYIKVTTPQEGWNLPPCIDENFDSVVLDTLEFYFKLLNWKLGSNSRGNYFKEAEILESEYEFLDKISKLVEGGDVHVAEQFSALTHKLMTRVFTDFQSQLSGPKSKTAAEMQKHYSANFENVRLRHRKLLRFSKSLSSRFENSTEYSIATQQDWNELISNLVETGHFFAYTASVEHDGVYIIADPSLLDRQDTIRSILRTCAPQDTNATEEPSPLSSYVLIMCPPQALSWPGRVIEVNVSDPNLDLKTGRIRLVADGSRERLRNANLNFSTISGGLVNMVIPQRANLTRVNRELMKINKVSYRLSNAILDSVQVIREKVRDYECEDLVQNTFSFATEFGQRALRYMDSSRRAQNSLKLIHLGVEWVSFICDDCDPTDRKTFKWTVIALEFAMMMIRGRNVLVIGDEVFTRLRAKVARCMTLLISHFDIMGARSAAQLERERLENTRNRKNTLYDQDGLPADQDMLKTMKKDLLSKLDELENHRKAHQEELQLAGKVLDDTISENRSLMYLASSLSNITMRWQQGRFIGGGSFGNVYQGVNLDTGEVMAVKEIRLQDPQSIGGIVKSIKDEMTVLEMLNHPNIVSYYGVEVHRDKVYIFMELCQGGSLAAQLEHGRIAEETVIQVYTLQMLEGLAHLHERGIVHRDIKPENVLLDHNGIIKFVDFGAAKVIAKRGQTKAAAKTQVNSMTGTPMYMSPEIITGSDKGRQGAMDIWSLGCCVIEMATAQRPWSNLDNEWAIMYHIAGLHAPAFPTYEQLSSSGQEFLERCFDRDPNTRASAVELLNDPWMLDIKQNTGMTVSSPATPSSSDYSYGNSSPLGSSNTSTTNSIRYNGNAGTYSK</sequence>
<dbReference type="eggNOG" id="KOG4645">
    <property type="taxonomic scope" value="Eukaryota"/>
</dbReference>
<dbReference type="Gene3D" id="1.10.510.10">
    <property type="entry name" value="Transferase(Phosphotransferase) domain 1"/>
    <property type="match status" value="1"/>
</dbReference>
<dbReference type="STRING" id="1097556.R4XCX0"/>
<evidence type="ECO:0000256" key="8">
    <source>
        <dbReference type="SAM" id="Coils"/>
    </source>
</evidence>
<dbReference type="SUPFAM" id="SSF56112">
    <property type="entry name" value="Protein kinase-like (PK-like)"/>
    <property type="match status" value="1"/>
</dbReference>
<dbReference type="PROSITE" id="PS00107">
    <property type="entry name" value="PROTEIN_KINASE_ATP"/>
    <property type="match status" value="1"/>
</dbReference>
<keyword evidence="4 7" id="KW-0547">Nucleotide-binding</keyword>
<organism evidence="11 12">
    <name type="scientific">Taphrina deformans (strain PYCC 5710 / ATCC 11124 / CBS 356.35 / IMI 108563 / JCM 9778 / NBRC 8474)</name>
    <name type="common">Peach leaf curl fungus</name>
    <name type="synonym">Lalaria deformans</name>
    <dbReference type="NCBI Taxonomy" id="1097556"/>
    <lineage>
        <taxon>Eukaryota</taxon>
        <taxon>Fungi</taxon>
        <taxon>Dikarya</taxon>
        <taxon>Ascomycota</taxon>
        <taxon>Taphrinomycotina</taxon>
        <taxon>Taphrinomycetes</taxon>
        <taxon>Taphrinales</taxon>
        <taxon>Taphrinaceae</taxon>
        <taxon>Taphrina</taxon>
    </lineage>
</organism>
<dbReference type="Pfam" id="PF00069">
    <property type="entry name" value="Pkinase"/>
    <property type="match status" value="1"/>
</dbReference>
<evidence type="ECO:0000313" key="12">
    <source>
        <dbReference type="Proteomes" id="UP000013776"/>
    </source>
</evidence>
<dbReference type="CDD" id="cd06626">
    <property type="entry name" value="STKc_MEKK4"/>
    <property type="match status" value="1"/>
</dbReference>
<dbReference type="EMBL" id="CAHR02000075">
    <property type="protein sequence ID" value="CCG82258.1"/>
    <property type="molecule type" value="Genomic_DNA"/>
</dbReference>
<evidence type="ECO:0000256" key="7">
    <source>
        <dbReference type="PROSITE-ProRule" id="PRU10141"/>
    </source>
</evidence>
<reference evidence="11 12" key="1">
    <citation type="journal article" date="2013" name="MBio">
        <title>Genome sequencing of the plant pathogen Taphrina deformans, the causal agent of peach leaf curl.</title>
        <authorList>
            <person name="Cisse O.H."/>
            <person name="Almeida J.M.G.C.F."/>
            <person name="Fonseca A."/>
            <person name="Kumar A.A."/>
            <person name="Salojaervi J."/>
            <person name="Overmyer K."/>
            <person name="Hauser P.M."/>
            <person name="Pagni M."/>
        </authorList>
    </citation>
    <scope>NUCLEOTIDE SEQUENCE [LARGE SCALE GENOMIC DNA]</scope>
    <source>
        <strain evidence="12">PYCC 5710 / ATCC 11124 / CBS 356.35 / IMI 108563 / JCM 9778 / NBRC 8474</strain>
    </source>
</reference>
<dbReference type="GO" id="GO:0004674">
    <property type="term" value="F:protein serine/threonine kinase activity"/>
    <property type="evidence" value="ECO:0007669"/>
    <property type="project" value="UniProtKB-KW"/>
</dbReference>
<dbReference type="Proteomes" id="UP000013776">
    <property type="component" value="Unassembled WGS sequence"/>
</dbReference>